<dbReference type="PRINTS" id="PR01071">
    <property type="entry name" value="ACOABIOTINCC"/>
</dbReference>
<protein>
    <recommendedName>
        <fullName evidence="7">Biotin carboxyl carrier protein of acetyl-CoA carboxylase</fullName>
    </recommendedName>
</protein>
<feature type="region of interest" description="Disordered" evidence="8">
    <location>
        <begin position="65"/>
        <end position="87"/>
    </location>
</feature>
<dbReference type="EMBL" id="WMIA01000004">
    <property type="protein sequence ID" value="MTF38383.1"/>
    <property type="molecule type" value="Genomic_DNA"/>
</dbReference>
<dbReference type="PANTHER" id="PTHR47597">
    <property type="entry name" value="IS A MEMBER OF THE PF|00364 BIOTIN-REQUIRING ENZYMES FAMILY-RELATED"/>
    <property type="match status" value="1"/>
</dbReference>
<evidence type="ECO:0000259" key="9">
    <source>
        <dbReference type="PROSITE" id="PS50968"/>
    </source>
</evidence>
<dbReference type="InterPro" id="IPR001249">
    <property type="entry name" value="AcCoA_biotinCC"/>
</dbReference>
<dbReference type="PANTHER" id="PTHR47597:SF1">
    <property type="entry name" value="IS A MEMBER OF THE PF|00364 BIOTIN-REQUIRING ENZYMES FAMILY-RELATED"/>
    <property type="match status" value="1"/>
</dbReference>
<dbReference type="RefSeq" id="WP_015220380.1">
    <property type="nucleotide sequence ID" value="NZ_WMIA01000004.1"/>
</dbReference>
<dbReference type="UniPathway" id="UPA00094"/>
<dbReference type="InterPro" id="IPR011053">
    <property type="entry name" value="Single_hybrid_motif"/>
</dbReference>
<keyword evidence="2 7" id="KW-0444">Lipid biosynthesis</keyword>
<name>A0A844GS58_9CHRO</name>
<dbReference type="CDD" id="cd06850">
    <property type="entry name" value="biotinyl_domain"/>
    <property type="match status" value="1"/>
</dbReference>
<evidence type="ECO:0000256" key="4">
    <source>
        <dbReference type="ARBA" id="ARBA00023098"/>
    </source>
</evidence>
<dbReference type="Gene3D" id="2.40.50.100">
    <property type="match status" value="1"/>
</dbReference>
<evidence type="ECO:0000256" key="5">
    <source>
        <dbReference type="ARBA" id="ARBA00023160"/>
    </source>
</evidence>
<keyword evidence="3 7" id="KW-0276">Fatty acid metabolism</keyword>
<evidence type="ECO:0000313" key="10">
    <source>
        <dbReference type="EMBL" id="MTF38383.1"/>
    </source>
</evidence>
<evidence type="ECO:0000256" key="3">
    <source>
        <dbReference type="ARBA" id="ARBA00022832"/>
    </source>
</evidence>
<keyword evidence="4 7" id="KW-0443">Lipid metabolism</keyword>
<evidence type="ECO:0000313" key="11">
    <source>
        <dbReference type="Proteomes" id="UP000437131"/>
    </source>
</evidence>
<dbReference type="PROSITE" id="PS00188">
    <property type="entry name" value="BIOTIN"/>
    <property type="match status" value="1"/>
</dbReference>
<keyword evidence="5 7" id="KW-0275">Fatty acid biosynthesis</keyword>
<dbReference type="InterPro" id="IPR000089">
    <property type="entry name" value="Biotin_lipoyl"/>
</dbReference>
<dbReference type="NCBIfam" id="NF005457">
    <property type="entry name" value="PRK07051.1"/>
    <property type="match status" value="1"/>
</dbReference>
<sequence length="168" mass="18339">MPIDFNQLREFIEAIAKTDISELAIKEGDFELTLQKNSPYSNNAVYSIATPVSPPQSITPVQENNHAVEVDTPSTPPAEKSSASKKTDNWLAITSPMVGTFYRAPAPGEPPFVENGDRISDGQVVCIIEAMKLMNEIEAEVSGQIMEIAVENGEPVEYGQTLMWVAPN</sequence>
<feature type="domain" description="Lipoyl-binding" evidence="9">
    <location>
        <begin position="88"/>
        <end position="166"/>
    </location>
</feature>
<gene>
    <name evidence="10" type="primary">accB</name>
    <name evidence="10" type="ORF">GGC33_05545</name>
</gene>
<dbReference type="Proteomes" id="UP000437131">
    <property type="component" value="Unassembled WGS sequence"/>
</dbReference>
<organism evidence="10 11">
    <name type="scientific">Cyanobacterium aponinum 0216</name>
    <dbReference type="NCBI Taxonomy" id="2676140"/>
    <lineage>
        <taxon>Bacteria</taxon>
        <taxon>Bacillati</taxon>
        <taxon>Cyanobacteriota</taxon>
        <taxon>Cyanophyceae</taxon>
        <taxon>Oscillatoriophycideae</taxon>
        <taxon>Chroococcales</taxon>
        <taxon>Geminocystaceae</taxon>
        <taxon>Cyanobacterium</taxon>
    </lineage>
</organism>
<dbReference type="GO" id="GO:0009317">
    <property type="term" value="C:acetyl-CoA carboxylase complex"/>
    <property type="evidence" value="ECO:0007669"/>
    <property type="project" value="InterPro"/>
</dbReference>
<evidence type="ECO:0000256" key="2">
    <source>
        <dbReference type="ARBA" id="ARBA00022516"/>
    </source>
</evidence>
<dbReference type="GO" id="GO:0006633">
    <property type="term" value="P:fatty acid biosynthetic process"/>
    <property type="evidence" value="ECO:0007669"/>
    <property type="project" value="UniProtKB-UniPathway"/>
</dbReference>
<dbReference type="Pfam" id="PF00364">
    <property type="entry name" value="Biotin_lipoyl"/>
    <property type="match status" value="1"/>
</dbReference>
<reference evidence="10 11" key="1">
    <citation type="submission" date="2019-11" db="EMBL/GenBank/DDBJ databases">
        <title>Isolation of a new High Light Tolerant Cyanobacteria.</title>
        <authorList>
            <person name="Dobson Z."/>
            <person name="Vaughn N."/>
            <person name="Vaughn M."/>
            <person name="Fromme P."/>
            <person name="Mazor Y."/>
        </authorList>
    </citation>
    <scope>NUCLEOTIDE SEQUENCE [LARGE SCALE GENOMIC DNA]</scope>
    <source>
        <strain evidence="10 11">0216</strain>
    </source>
</reference>
<dbReference type="InterPro" id="IPR053217">
    <property type="entry name" value="ACC_Biotin_Carrier"/>
</dbReference>
<accession>A0A844GS58</accession>
<comment type="function">
    <text evidence="7">This protein is a component of the acetyl coenzyme A carboxylase complex; first, biotin carboxylase catalyzes the carboxylation of the carrier protein and then the transcarboxylase transfers the carboxyl group to form malonyl-CoA.</text>
</comment>
<comment type="caution">
    <text evidence="10">The sequence shown here is derived from an EMBL/GenBank/DDBJ whole genome shotgun (WGS) entry which is preliminary data.</text>
</comment>
<evidence type="ECO:0000256" key="7">
    <source>
        <dbReference type="RuleBase" id="RU364072"/>
    </source>
</evidence>
<evidence type="ECO:0000256" key="8">
    <source>
        <dbReference type="SAM" id="MobiDB-lite"/>
    </source>
</evidence>
<dbReference type="PROSITE" id="PS50968">
    <property type="entry name" value="BIOTINYL_LIPOYL"/>
    <property type="match status" value="1"/>
</dbReference>
<evidence type="ECO:0000256" key="1">
    <source>
        <dbReference type="ARBA" id="ARBA00005194"/>
    </source>
</evidence>
<dbReference type="FunFam" id="2.40.50.100:FF:000003">
    <property type="entry name" value="Acetyl-CoA carboxylase biotin carboxyl carrier protein"/>
    <property type="match status" value="1"/>
</dbReference>
<dbReference type="SUPFAM" id="SSF51230">
    <property type="entry name" value="Single hybrid motif"/>
    <property type="match status" value="1"/>
</dbReference>
<dbReference type="InterPro" id="IPR001882">
    <property type="entry name" value="Biotin_BS"/>
</dbReference>
<evidence type="ECO:0000256" key="6">
    <source>
        <dbReference type="ARBA" id="ARBA00023267"/>
    </source>
</evidence>
<comment type="pathway">
    <text evidence="1 7">Lipid metabolism; fatty acid biosynthesis.</text>
</comment>
<proteinExistence type="predicted"/>
<dbReference type="NCBIfam" id="TIGR00531">
    <property type="entry name" value="BCCP"/>
    <property type="match status" value="1"/>
</dbReference>
<dbReference type="AlphaFoldDB" id="A0A844GS58"/>
<keyword evidence="6 7" id="KW-0092">Biotin</keyword>
<dbReference type="GO" id="GO:0003989">
    <property type="term" value="F:acetyl-CoA carboxylase activity"/>
    <property type="evidence" value="ECO:0007669"/>
    <property type="project" value="InterPro"/>
</dbReference>